<proteinExistence type="predicted"/>
<gene>
    <name evidence="3" type="ORF">ACFPCY_15780</name>
</gene>
<dbReference type="Proteomes" id="UP001595872">
    <property type="component" value="Unassembled WGS sequence"/>
</dbReference>
<evidence type="ECO:0000313" key="4">
    <source>
        <dbReference type="Proteomes" id="UP001595872"/>
    </source>
</evidence>
<feature type="region of interest" description="Disordered" evidence="1">
    <location>
        <begin position="162"/>
        <end position="215"/>
    </location>
</feature>
<dbReference type="RefSeq" id="WP_378255741.1">
    <property type="nucleotide sequence ID" value="NZ_JBHSIT010000004.1"/>
</dbReference>
<accession>A0ABV9TXA6</accession>
<dbReference type="InterPro" id="IPR036754">
    <property type="entry name" value="YbaK/aa-tRNA-synt-asso_dom_sf"/>
</dbReference>
<evidence type="ECO:0000313" key="3">
    <source>
        <dbReference type="EMBL" id="MFC4908787.1"/>
    </source>
</evidence>
<evidence type="ECO:0000256" key="1">
    <source>
        <dbReference type="SAM" id="MobiDB-lite"/>
    </source>
</evidence>
<name>A0ABV9TXA6_9ACTN</name>
<dbReference type="SUPFAM" id="SSF55826">
    <property type="entry name" value="YbaK/ProRS associated domain"/>
    <property type="match status" value="1"/>
</dbReference>
<dbReference type="Pfam" id="PF04073">
    <property type="entry name" value="tRNA_edit"/>
    <property type="match status" value="1"/>
</dbReference>
<dbReference type="Gene3D" id="3.90.960.10">
    <property type="entry name" value="YbaK/aminoacyl-tRNA synthetase-associated domain"/>
    <property type="match status" value="1"/>
</dbReference>
<protein>
    <submittedName>
        <fullName evidence="3">YbaK/EbsC family protein</fullName>
    </submittedName>
</protein>
<organism evidence="3 4">
    <name type="scientific">Actinomadura gamaensis</name>
    <dbReference type="NCBI Taxonomy" id="1763541"/>
    <lineage>
        <taxon>Bacteria</taxon>
        <taxon>Bacillati</taxon>
        <taxon>Actinomycetota</taxon>
        <taxon>Actinomycetes</taxon>
        <taxon>Streptosporangiales</taxon>
        <taxon>Thermomonosporaceae</taxon>
        <taxon>Actinomadura</taxon>
    </lineage>
</organism>
<dbReference type="EMBL" id="JBHSIT010000004">
    <property type="protein sequence ID" value="MFC4908787.1"/>
    <property type="molecule type" value="Genomic_DNA"/>
</dbReference>
<dbReference type="InterPro" id="IPR007214">
    <property type="entry name" value="YbaK/aa-tRNA-synth-assoc-dom"/>
</dbReference>
<feature type="domain" description="YbaK/aminoacyl-tRNA synthetase-associated" evidence="2">
    <location>
        <begin position="27"/>
        <end position="153"/>
    </location>
</feature>
<evidence type="ECO:0000259" key="2">
    <source>
        <dbReference type="Pfam" id="PF04073"/>
    </source>
</evidence>
<comment type="caution">
    <text evidence="3">The sequence shown here is derived from an EMBL/GenBank/DDBJ whole genome shotgun (WGS) entry which is preliminary data.</text>
</comment>
<reference evidence="4" key="1">
    <citation type="journal article" date="2019" name="Int. J. Syst. Evol. Microbiol.">
        <title>The Global Catalogue of Microorganisms (GCM) 10K type strain sequencing project: providing services to taxonomists for standard genome sequencing and annotation.</title>
        <authorList>
            <consortium name="The Broad Institute Genomics Platform"/>
            <consortium name="The Broad Institute Genome Sequencing Center for Infectious Disease"/>
            <person name="Wu L."/>
            <person name="Ma J."/>
        </authorList>
    </citation>
    <scope>NUCLEOTIDE SEQUENCE [LARGE SCALE GENOMIC DNA]</scope>
    <source>
        <strain evidence="4">KLKA75</strain>
    </source>
</reference>
<sequence length="215" mass="22517">MKDALTIHRALLGGETRHEIVRLPFGIATADELPDALGLPAVRCLVTRVYTCEGVYRGDRFLAGAVVCAGGQPPLETVRRGVGARRVRPARADMVNAVTEYAAGLVAPLLLPSAMPLLIDERITEVLAPDDVVYTPTGEPSTALGIRVADLASLTGAKPCGLETPAAPKAPPAMFVDSPALRGRPSGRPRSARTAGAASLRDVPHGTSHPSPRVR</sequence>
<keyword evidence="4" id="KW-1185">Reference proteome</keyword>